<sequence length="178" mass="20682">MNVRIFAVYNSKRVNEGGKTYHINFVAADAESTEEEIKIVLKEHTDKINIEHARKNRLYVKPVQSLDVANILANFDKKIEEPKLYIIDVADYMDITDFINSKEVIIAAVRSKKVVLGYNDPISLVYDVIHRTKEPEFYDFKMQLVSFLEDISYDEYMAALKNIPYVPGEEYSDVGEWF</sequence>
<dbReference type="AlphaFoldDB" id="A0A2U8DXH2"/>
<organism evidence="1 2">
    <name type="scientific">Clostridium drakei</name>
    <dbReference type="NCBI Taxonomy" id="332101"/>
    <lineage>
        <taxon>Bacteria</taxon>
        <taxon>Bacillati</taxon>
        <taxon>Bacillota</taxon>
        <taxon>Clostridia</taxon>
        <taxon>Eubacteriales</taxon>
        <taxon>Clostridiaceae</taxon>
        <taxon>Clostridium</taxon>
    </lineage>
</organism>
<evidence type="ECO:0000313" key="1">
    <source>
        <dbReference type="EMBL" id="AWI06752.1"/>
    </source>
</evidence>
<dbReference type="RefSeq" id="WP_032077319.1">
    <property type="nucleotide sequence ID" value="NZ_CP020953.1"/>
</dbReference>
<reference evidence="2" key="1">
    <citation type="submission" date="2017-04" db="EMBL/GenBank/DDBJ databases">
        <authorList>
            <person name="Song Y."/>
            <person name="Cho B.-K."/>
        </authorList>
    </citation>
    <scope>NUCLEOTIDE SEQUENCE [LARGE SCALE GENOMIC DNA]</scope>
    <source>
        <strain evidence="2">SL1</strain>
    </source>
</reference>
<accession>A0A2U8DXH2</accession>
<name>A0A2U8DXH2_9CLOT</name>
<dbReference type="EMBL" id="CP020953">
    <property type="protein sequence ID" value="AWI06752.1"/>
    <property type="molecule type" value="Genomic_DNA"/>
</dbReference>
<gene>
    <name evidence="1" type="ORF">B9W14_20375</name>
</gene>
<evidence type="ECO:0000313" key="2">
    <source>
        <dbReference type="Proteomes" id="UP000244910"/>
    </source>
</evidence>
<dbReference type="KEGG" id="cdrk:B9W14_20375"/>
<keyword evidence="2" id="KW-1185">Reference proteome</keyword>
<dbReference type="Proteomes" id="UP000244910">
    <property type="component" value="Chromosome"/>
</dbReference>
<proteinExistence type="predicted"/>
<protein>
    <submittedName>
        <fullName evidence="1">Uncharacterized protein</fullName>
    </submittedName>
</protein>